<accession>A0ABP7QZI0</accession>
<dbReference type="Proteomes" id="UP001500456">
    <property type="component" value="Unassembled WGS sequence"/>
</dbReference>
<protein>
    <submittedName>
        <fullName evidence="1">Uncharacterized protein</fullName>
    </submittedName>
</protein>
<organism evidence="1 2">
    <name type="scientific">Streptomyces plumbiresistens</name>
    <dbReference type="NCBI Taxonomy" id="511811"/>
    <lineage>
        <taxon>Bacteria</taxon>
        <taxon>Bacillati</taxon>
        <taxon>Actinomycetota</taxon>
        <taxon>Actinomycetes</taxon>
        <taxon>Kitasatosporales</taxon>
        <taxon>Streptomycetaceae</taxon>
        <taxon>Streptomyces</taxon>
    </lineage>
</organism>
<dbReference type="EMBL" id="BAAAZX010000005">
    <property type="protein sequence ID" value="GAA3990320.1"/>
    <property type="molecule type" value="Genomic_DNA"/>
</dbReference>
<comment type="caution">
    <text evidence="1">The sequence shown here is derived from an EMBL/GenBank/DDBJ whole genome shotgun (WGS) entry which is preliminary data.</text>
</comment>
<proteinExistence type="predicted"/>
<reference evidence="2" key="1">
    <citation type="journal article" date="2019" name="Int. J. Syst. Evol. Microbiol.">
        <title>The Global Catalogue of Microorganisms (GCM) 10K type strain sequencing project: providing services to taxonomists for standard genome sequencing and annotation.</title>
        <authorList>
            <consortium name="The Broad Institute Genomics Platform"/>
            <consortium name="The Broad Institute Genome Sequencing Center for Infectious Disease"/>
            <person name="Wu L."/>
            <person name="Ma J."/>
        </authorList>
    </citation>
    <scope>NUCLEOTIDE SEQUENCE [LARGE SCALE GENOMIC DNA]</scope>
    <source>
        <strain evidence="2">JCM 16924</strain>
    </source>
</reference>
<name>A0ABP7QZI0_9ACTN</name>
<sequence length="68" mass="7482">MRRERRDRRWEVAATEESLCGRVPHVLCAARVVREAPVNGASDSSVVTDVTRVAGEKEIDETSGDGSR</sequence>
<evidence type="ECO:0000313" key="1">
    <source>
        <dbReference type="EMBL" id="GAA3990320.1"/>
    </source>
</evidence>
<evidence type="ECO:0000313" key="2">
    <source>
        <dbReference type="Proteomes" id="UP001500456"/>
    </source>
</evidence>
<gene>
    <name evidence="1" type="ORF">GCM10022232_25460</name>
</gene>
<keyword evidence="2" id="KW-1185">Reference proteome</keyword>